<dbReference type="InterPro" id="IPR050678">
    <property type="entry name" value="DNA_Partitioning_ATPase"/>
</dbReference>
<accession>A0ABY1QUW4</accession>
<dbReference type="InterPro" id="IPR002586">
    <property type="entry name" value="CobQ/CobB/MinD/ParA_Nub-bd_dom"/>
</dbReference>
<protein>
    <submittedName>
        <fullName evidence="2">Plasmid segregation oscillating ATPase ParF</fullName>
    </submittedName>
</protein>
<sequence>MAKILVIFNQKGGPGKTTLVMSLAGYLIKQGKRVVVVDSDPQASSHKWETRPIEQFPQHPASVRPIVGVTVSQYAANIEKLINEGYDYIVIDTPPRLDSADLAAALFVADRGLIPFVPDIMHKDALEEVQELLDTVNEKRIRKGFEALPVGLVVNMMKPGRVAQKHLAERASDMSGFPVLATIGDLAPFESASNFRTTIEAVSKPSDKARKELAALARAVEEFMK</sequence>
<organism evidence="2 3">
    <name type="scientific">Noviherbaspirillum suwonense</name>
    <dbReference type="NCBI Taxonomy" id="1224511"/>
    <lineage>
        <taxon>Bacteria</taxon>
        <taxon>Pseudomonadati</taxon>
        <taxon>Pseudomonadota</taxon>
        <taxon>Betaproteobacteria</taxon>
        <taxon>Burkholderiales</taxon>
        <taxon>Oxalobacteraceae</taxon>
        <taxon>Noviherbaspirillum</taxon>
    </lineage>
</organism>
<evidence type="ECO:0000313" key="2">
    <source>
        <dbReference type="EMBL" id="SMP79663.1"/>
    </source>
</evidence>
<dbReference type="Proteomes" id="UP001158049">
    <property type="component" value="Unassembled WGS sequence"/>
</dbReference>
<dbReference type="EMBL" id="FXUL01000032">
    <property type="protein sequence ID" value="SMP79663.1"/>
    <property type="molecule type" value="Genomic_DNA"/>
</dbReference>
<dbReference type="InterPro" id="IPR027417">
    <property type="entry name" value="P-loop_NTPase"/>
</dbReference>
<evidence type="ECO:0000259" key="1">
    <source>
        <dbReference type="Pfam" id="PF01656"/>
    </source>
</evidence>
<dbReference type="Pfam" id="PF01656">
    <property type="entry name" value="CbiA"/>
    <property type="match status" value="1"/>
</dbReference>
<comment type="caution">
    <text evidence="2">The sequence shown here is derived from an EMBL/GenBank/DDBJ whole genome shotgun (WGS) entry which is preliminary data.</text>
</comment>
<evidence type="ECO:0000313" key="3">
    <source>
        <dbReference type="Proteomes" id="UP001158049"/>
    </source>
</evidence>
<dbReference type="SUPFAM" id="SSF52540">
    <property type="entry name" value="P-loop containing nucleoside triphosphate hydrolases"/>
    <property type="match status" value="1"/>
</dbReference>
<proteinExistence type="predicted"/>
<dbReference type="CDD" id="cd02042">
    <property type="entry name" value="ParAB_family"/>
    <property type="match status" value="1"/>
</dbReference>
<reference evidence="2 3" key="1">
    <citation type="submission" date="2017-05" db="EMBL/GenBank/DDBJ databases">
        <authorList>
            <person name="Varghese N."/>
            <person name="Submissions S."/>
        </authorList>
    </citation>
    <scope>NUCLEOTIDE SEQUENCE [LARGE SCALE GENOMIC DNA]</scope>
    <source>
        <strain evidence="2 3">DSM 26001</strain>
    </source>
</reference>
<dbReference type="PANTHER" id="PTHR13696">
    <property type="entry name" value="P-LOOP CONTAINING NUCLEOSIDE TRIPHOSPHATE HYDROLASE"/>
    <property type="match status" value="1"/>
</dbReference>
<feature type="domain" description="CobQ/CobB/MinD/ParA nucleotide binding" evidence="1">
    <location>
        <begin position="5"/>
        <end position="189"/>
    </location>
</feature>
<dbReference type="RefSeq" id="WP_283445322.1">
    <property type="nucleotide sequence ID" value="NZ_FXUL01000032.1"/>
</dbReference>
<dbReference type="PIRSF" id="PIRSF009320">
    <property type="entry name" value="Nuc_binding_HP_1000"/>
    <property type="match status" value="1"/>
</dbReference>
<dbReference type="PANTHER" id="PTHR13696:SF96">
    <property type="entry name" value="COBQ_COBB_MIND_PARA NUCLEOTIDE BINDING DOMAIN-CONTAINING PROTEIN"/>
    <property type="match status" value="1"/>
</dbReference>
<dbReference type="Gene3D" id="3.40.50.300">
    <property type="entry name" value="P-loop containing nucleotide triphosphate hydrolases"/>
    <property type="match status" value="1"/>
</dbReference>
<name>A0ABY1QUW4_9BURK</name>
<keyword evidence="3" id="KW-1185">Reference proteome</keyword>
<gene>
    <name evidence="2" type="ORF">SAMN06295970_13229</name>
</gene>